<evidence type="ECO:0000313" key="3">
    <source>
        <dbReference type="Proteomes" id="UP001195769"/>
    </source>
</evidence>
<keyword evidence="3" id="KW-1185">Reference proteome</keyword>
<comment type="caution">
    <text evidence="2">The sequence shown here is derived from an EMBL/GenBank/DDBJ whole genome shotgun (WGS) entry which is preliminary data.</text>
</comment>
<accession>A0AAD4HFU2</accession>
<dbReference type="RefSeq" id="XP_041220594.1">
    <property type="nucleotide sequence ID" value="XM_041377479.1"/>
</dbReference>
<dbReference type="GeneID" id="64671777"/>
<reference evidence="2" key="1">
    <citation type="journal article" date="2020" name="New Phytol.">
        <title>Comparative genomics reveals dynamic genome evolution in host specialist ectomycorrhizal fungi.</title>
        <authorList>
            <person name="Lofgren L.A."/>
            <person name="Nguyen N.H."/>
            <person name="Vilgalys R."/>
            <person name="Ruytinx J."/>
            <person name="Liao H.L."/>
            <person name="Branco S."/>
            <person name="Kuo A."/>
            <person name="LaButti K."/>
            <person name="Lipzen A."/>
            <person name="Andreopoulos W."/>
            <person name="Pangilinan J."/>
            <person name="Riley R."/>
            <person name="Hundley H."/>
            <person name="Na H."/>
            <person name="Barry K."/>
            <person name="Grigoriev I.V."/>
            <person name="Stajich J.E."/>
            <person name="Kennedy P.G."/>
        </authorList>
    </citation>
    <scope>NUCLEOTIDE SEQUENCE</scope>
    <source>
        <strain evidence="2">FC203</strain>
    </source>
</reference>
<name>A0AAD4HFU2_9AGAM</name>
<feature type="compositionally biased region" description="Low complexity" evidence="1">
    <location>
        <begin position="73"/>
        <end position="90"/>
    </location>
</feature>
<dbReference type="AlphaFoldDB" id="A0AAD4HFU2"/>
<sequence>MFQIYFQEHDDEGETRVAVRPVRKTKPTAALLHSAEPATLSFQKKAVNDFHIAEAARCTKQAEGTELSSVAGPSQQPTSTTSKTAATPPTSHVPNQTKRVRVDLEEIFEDDEDDDDVEMRESAYINPKSSAKKKRIEEADIDKDVDKDGIPIDVDVQSIVDASSTCEGRTADIEQFFGPAFEQTGANGKVKKHRKCKSCA</sequence>
<evidence type="ECO:0000313" key="2">
    <source>
        <dbReference type="EMBL" id="KAG1895018.1"/>
    </source>
</evidence>
<dbReference type="EMBL" id="JABBWK010000072">
    <property type="protein sequence ID" value="KAG1895018.1"/>
    <property type="molecule type" value="Genomic_DNA"/>
</dbReference>
<organism evidence="2 3">
    <name type="scientific">Suillus fuscotomentosus</name>
    <dbReference type="NCBI Taxonomy" id="1912939"/>
    <lineage>
        <taxon>Eukaryota</taxon>
        <taxon>Fungi</taxon>
        <taxon>Dikarya</taxon>
        <taxon>Basidiomycota</taxon>
        <taxon>Agaricomycotina</taxon>
        <taxon>Agaricomycetes</taxon>
        <taxon>Agaricomycetidae</taxon>
        <taxon>Boletales</taxon>
        <taxon>Suillineae</taxon>
        <taxon>Suillaceae</taxon>
        <taxon>Suillus</taxon>
    </lineage>
</organism>
<proteinExistence type="predicted"/>
<protein>
    <submittedName>
        <fullName evidence="2">Uncharacterized protein</fullName>
    </submittedName>
</protein>
<evidence type="ECO:0000256" key="1">
    <source>
        <dbReference type="SAM" id="MobiDB-lite"/>
    </source>
</evidence>
<dbReference type="Proteomes" id="UP001195769">
    <property type="component" value="Unassembled WGS sequence"/>
</dbReference>
<gene>
    <name evidence="2" type="ORF">F5891DRAFT_984597</name>
</gene>
<feature type="region of interest" description="Disordered" evidence="1">
    <location>
        <begin position="64"/>
        <end position="100"/>
    </location>
</feature>